<dbReference type="Proteomes" id="UP001597469">
    <property type="component" value="Unassembled WGS sequence"/>
</dbReference>
<dbReference type="InterPro" id="IPR025461">
    <property type="entry name" value="ABA4-like"/>
</dbReference>
<feature type="transmembrane region" description="Helical" evidence="1">
    <location>
        <begin position="85"/>
        <end position="105"/>
    </location>
</feature>
<comment type="caution">
    <text evidence="2">The sequence shown here is derived from an EMBL/GenBank/DDBJ whole genome shotgun (WGS) entry which is preliminary data.</text>
</comment>
<dbReference type="PANTHER" id="PTHR34543:SF1">
    <property type="entry name" value="PROTEIN ABA DEFICIENT 4, CHLOROPLASTIC"/>
    <property type="match status" value="1"/>
</dbReference>
<keyword evidence="1" id="KW-0472">Membrane</keyword>
<dbReference type="Pfam" id="PF14108">
    <property type="entry name" value="ABA4-like"/>
    <property type="match status" value="1"/>
</dbReference>
<feature type="transmembrane region" description="Helical" evidence="1">
    <location>
        <begin position="6"/>
        <end position="25"/>
    </location>
</feature>
<accession>A0ABW5M9S3</accession>
<dbReference type="PANTHER" id="PTHR34543">
    <property type="entry name" value="PROTEIN ABA DEFICIENT 4, CHLOROPLASTIC"/>
    <property type="match status" value="1"/>
</dbReference>
<feature type="transmembrane region" description="Helical" evidence="1">
    <location>
        <begin position="117"/>
        <end position="139"/>
    </location>
</feature>
<sequence length="151" mass="16675">MTPETAFSYANLLVLPQWLFMIVAPRWRVTQFLVQMLPIPMALAGMYLYYLFAVPPTSTGSAGFDFRAFSTLAGVQSLFTGQKEAVLAGWIHYLAFDLVAGSYVLRDGQARSIGHGWLVPCLVLCFILGPSGLLLYGLIRLAMQSSARTEF</sequence>
<dbReference type="RefSeq" id="WP_381526705.1">
    <property type="nucleotide sequence ID" value="NZ_JBHULN010000020.1"/>
</dbReference>
<feature type="transmembrane region" description="Helical" evidence="1">
    <location>
        <begin position="32"/>
        <end position="52"/>
    </location>
</feature>
<organism evidence="2 3">
    <name type="scientific">Spirosoma soli</name>
    <dbReference type="NCBI Taxonomy" id="1770529"/>
    <lineage>
        <taxon>Bacteria</taxon>
        <taxon>Pseudomonadati</taxon>
        <taxon>Bacteroidota</taxon>
        <taxon>Cytophagia</taxon>
        <taxon>Cytophagales</taxon>
        <taxon>Cytophagaceae</taxon>
        <taxon>Spirosoma</taxon>
    </lineage>
</organism>
<proteinExistence type="predicted"/>
<evidence type="ECO:0000256" key="1">
    <source>
        <dbReference type="SAM" id="Phobius"/>
    </source>
</evidence>
<keyword evidence="1" id="KW-0812">Transmembrane</keyword>
<evidence type="ECO:0000313" key="3">
    <source>
        <dbReference type="Proteomes" id="UP001597469"/>
    </source>
</evidence>
<protein>
    <submittedName>
        <fullName evidence="2">ABA4-like family protein</fullName>
    </submittedName>
</protein>
<keyword evidence="3" id="KW-1185">Reference proteome</keyword>
<evidence type="ECO:0000313" key="2">
    <source>
        <dbReference type="EMBL" id="MFD2573743.1"/>
    </source>
</evidence>
<keyword evidence="1" id="KW-1133">Transmembrane helix</keyword>
<dbReference type="EMBL" id="JBHULN010000020">
    <property type="protein sequence ID" value="MFD2573743.1"/>
    <property type="molecule type" value="Genomic_DNA"/>
</dbReference>
<gene>
    <name evidence="2" type="ORF">ACFSUS_24095</name>
</gene>
<reference evidence="3" key="1">
    <citation type="journal article" date="2019" name="Int. J. Syst. Evol. Microbiol.">
        <title>The Global Catalogue of Microorganisms (GCM) 10K type strain sequencing project: providing services to taxonomists for standard genome sequencing and annotation.</title>
        <authorList>
            <consortium name="The Broad Institute Genomics Platform"/>
            <consortium name="The Broad Institute Genome Sequencing Center for Infectious Disease"/>
            <person name="Wu L."/>
            <person name="Ma J."/>
        </authorList>
    </citation>
    <scope>NUCLEOTIDE SEQUENCE [LARGE SCALE GENOMIC DNA]</scope>
    <source>
        <strain evidence="3">KCTC 42805</strain>
    </source>
</reference>
<name>A0ABW5M9S3_9BACT</name>